<dbReference type="RefSeq" id="XP_050560892.1">
    <property type="nucleotide sequence ID" value="XM_050704935.1"/>
</dbReference>
<comment type="cofactor">
    <cofactor evidence="1 15">
        <name>heme</name>
        <dbReference type="ChEBI" id="CHEBI:30413"/>
    </cofactor>
</comment>
<keyword evidence="17" id="KW-1133">Transmembrane helix</keyword>
<evidence type="ECO:0000256" key="13">
    <source>
        <dbReference type="ARBA" id="ARBA00023136"/>
    </source>
</evidence>
<comment type="catalytic activity">
    <reaction evidence="14">
        <text>an organic molecule + reduced [NADPH--hemoprotein reductase] + O2 = an alcohol + oxidized [NADPH--hemoprotein reductase] + H2O + H(+)</text>
        <dbReference type="Rhea" id="RHEA:17149"/>
        <dbReference type="Rhea" id="RHEA-COMP:11964"/>
        <dbReference type="Rhea" id="RHEA-COMP:11965"/>
        <dbReference type="ChEBI" id="CHEBI:15377"/>
        <dbReference type="ChEBI" id="CHEBI:15378"/>
        <dbReference type="ChEBI" id="CHEBI:15379"/>
        <dbReference type="ChEBI" id="CHEBI:30879"/>
        <dbReference type="ChEBI" id="CHEBI:57618"/>
        <dbReference type="ChEBI" id="CHEBI:58210"/>
        <dbReference type="ChEBI" id="CHEBI:142491"/>
        <dbReference type="EC" id="1.14.14.1"/>
    </reaction>
</comment>
<reference evidence="19" key="1">
    <citation type="submission" date="2025-08" db="UniProtKB">
        <authorList>
            <consortium name="RefSeq"/>
        </authorList>
    </citation>
    <scope>IDENTIFICATION</scope>
    <source>
        <tissue evidence="19">Whole larval tissue</tissue>
    </source>
</reference>
<dbReference type="InterPro" id="IPR017972">
    <property type="entry name" value="Cyt_P450_CS"/>
</dbReference>
<evidence type="ECO:0000256" key="3">
    <source>
        <dbReference type="ARBA" id="ARBA00004406"/>
    </source>
</evidence>
<dbReference type="PANTHER" id="PTHR24292:SF54">
    <property type="entry name" value="CYP9F3-RELATED"/>
    <property type="match status" value="1"/>
</dbReference>
<dbReference type="SUPFAM" id="SSF48264">
    <property type="entry name" value="Cytochrome P450"/>
    <property type="match status" value="1"/>
</dbReference>
<dbReference type="GO" id="GO:0016712">
    <property type="term" value="F:oxidoreductase activity, acting on paired donors, with incorporation or reduction of molecular oxygen, reduced flavin or flavoprotein as one donor, and incorporation of one atom of oxygen"/>
    <property type="evidence" value="ECO:0007669"/>
    <property type="project" value="UniProtKB-EC"/>
</dbReference>
<evidence type="ECO:0000256" key="9">
    <source>
        <dbReference type="ARBA" id="ARBA00022848"/>
    </source>
</evidence>
<dbReference type="EC" id="1.14.14.1" evidence="5"/>
<evidence type="ECO:0000256" key="16">
    <source>
        <dbReference type="RuleBase" id="RU000461"/>
    </source>
</evidence>
<dbReference type="InterPro" id="IPR002401">
    <property type="entry name" value="Cyt_P450_E_grp-I"/>
</dbReference>
<dbReference type="InterPro" id="IPR001128">
    <property type="entry name" value="Cyt_P450"/>
</dbReference>
<comment type="subcellular location">
    <subcellularLocation>
        <location evidence="3">Endoplasmic reticulum membrane</location>
        <topology evidence="3">Peripheral membrane protein</topology>
    </subcellularLocation>
    <subcellularLocation>
        <location evidence="2">Microsome membrane</location>
        <topology evidence="2">Peripheral membrane protein</topology>
    </subcellularLocation>
</comment>
<dbReference type="Pfam" id="PF00067">
    <property type="entry name" value="p450"/>
    <property type="match status" value="3"/>
</dbReference>
<keyword evidence="18" id="KW-1185">Reference proteome</keyword>
<evidence type="ECO:0000256" key="15">
    <source>
        <dbReference type="PIRSR" id="PIRSR602401-1"/>
    </source>
</evidence>
<evidence type="ECO:0000256" key="7">
    <source>
        <dbReference type="ARBA" id="ARBA00022723"/>
    </source>
</evidence>
<keyword evidence="8" id="KW-0256">Endoplasmic reticulum</keyword>
<dbReference type="PRINTS" id="PR00385">
    <property type="entry name" value="P450"/>
</dbReference>
<evidence type="ECO:0000256" key="12">
    <source>
        <dbReference type="ARBA" id="ARBA00023033"/>
    </source>
</evidence>
<dbReference type="GO" id="GO:0005506">
    <property type="term" value="F:iron ion binding"/>
    <property type="evidence" value="ECO:0007669"/>
    <property type="project" value="InterPro"/>
</dbReference>
<keyword evidence="7 15" id="KW-0479">Metal-binding</keyword>
<dbReference type="InterPro" id="IPR050476">
    <property type="entry name" value="Insect_CytP450_Detox"/>
</dbReference>
<evidence type="ECO:0000256" key="8">
    <source>
        <dbReference type="ARBA" id="ARBA00022824"/>
    </source>
</evidence>
<dbReference type="Proteomes" id="UP000829999">
    <property type="component" value="Chromosome 26"/>
</dbReference>
<dbReference type="GO" id="GO:0020037">
    <property type="term" value="F:heme binding"/>
    <property type="evidence" value="ECO:0007669"/>
    <property type="project" value="InterPro"/>
</dbReference>
<dbReference type="AlphaFoldDB" id="A0A9R0E7S0"/>
<organism evidence="18 19">
    <name type="scientific">Spodoptera frugiperda</name>
    <name type="common">Fall armyworm</name>
    <dbReference type="NCBI Taxonomy" id="7108"/>
    <lineage>
        <taxon>Eukaryota</taxon>
        <taxon>Metazoa</taxon>
        <taxon>Ecdysozoa</taxon>
        <taxon>Arthropoda</taxon>
        <taxon>Hexapoda</taxon>
        <taxon>Insecta</taxon>
        <taxon>Pterygota</taxon>
        <taxon>Neoptera</taxon>
        <taxon>Endopterygota</taxon>
        <taxon>Lepidoptera</taxon>
        <taxon>Glossata</taxon>
        <taxon>Ditrysia</taxon>
        <taxon>Noctuoidea</taxon>
        <taxon>Noctuidae</taxon>
        <taxon>Amphipyrinae</taxon>
        <taxon>Spodoptera</taxon>
    </lineage>
</organism>
<keyword evidence="9" id="KW-0492">Microsome</keyword>
<dbReference type="InterPro" id="IPR036396">
    <property type="entry name" value="Cyt_P450_sf"/>
</dbReference>
<proteinExistence type="inferred from homology"/>
<comment type="similarity">
    <text evidence="4 16">Belongs to the cytochrome P450 family.</text>
</comment>
<protein>
    <recommendedName>
        <fullName evidence="5">unspecific monooxygenase</fullName>
        <ecNumber evidence="5">1.14.14.1</ecNumber>
    </recommendedName>
</protein>
<dbReference type="PRINTS" id="PR00463">
    <property type="entry name" value="EP450I"/>
</dbReference>
<evidence type="ECO:0000256" key="14">
    <source>
        <dbReference type="ARBA" id="ARBA00047827"/>
    </source>
</evidence>
<dbReference type="Gene3D" id="1.10.630.10">
    <property type="entry name" value="Cytochrome P450"/>
    <property type="match status" value="1"/>
</dbReference>
<evidence type="ECO:0000256" key="6">
    <source>
        <dbReference type="ARBA" id="ARBA00022617"/>
    </source>
</evidence>
<keyword evidence="10 16" id="KW-0560">Oxidoreductase</keyword>
<keyword evidence="12 16" id="KW-0503">Monooxygenase</keyword>
<sequence length="599" mass="69218">MYRGSLSFIVNHTVDRVRRSKQSISIHFLVLCYCFVTQSVSVGTMIIILIWVAVLIAVVVLYLRQLYSTFSRHGVKHFKPFPLLGNMNKIIFRMKHMAFDLQDLYNAYPEEKFVGRFEFMNEAVLIRDLELVKKVCVKDFEYFVDHRSFGDDSFFGRTLFLLRGQEWKDMRSTLSPAFTSSKIRLMVPFMVEVGDQMIVSLKKKIAESKGGYIDIDCKDLTTRYANDVIASCAFGLKVDSQTEQNNEFYVMGKAATNFNFLQILKFFLILNIPRVTKMFKLDLVTKSVQKFFTNLVLDTMKEREMRNIVRPDMIHLLIEAKKGKLSHDDVKSNDDATGFATVEESSVGLRNVINREWSDNDLVAQAFLFFVAGFESVSSSVCFLLYELAINPDVQERLAQEIREYDAKNGGKFDFNSIQSMKYMDMVVSGKTRSIRAEEVIIISNYIQMVTLFLELLRRWPTAVATDRICQKDYNIGKPNATAEKDFIVRKGTAIMIAAFAFHHDPQYFPEPEKFDPERFSDENKHKINPTAYMPFGVGPRNCIGSRFALCEMKVITYQILRHFELSPCEKTCIPPRLATDNINLRLQGGHWLRFKLRK</sequence>
<keyword evidence="11 15" id="KW-0408">Iron</keyword>
<evidence type="ECO:0000256" key="4">
    <source>
        <dbReference type="ARBA" id="ARBA00010617"/>
    </source>
</evidence>
<evidence type="ECO:0000313" key="18">
    <source>
        <dbReference type="Proteomes" id="UP000829999"/>
    </source>
</evidence>
<feature type="transmembrane region" description="Helical" evidence="17">
    <location>
        <begin position="46"/>
        <end position="63"/>
    </location>
</feature>
<evidence type="ECO:0000256" key="11">
    <source>
        <dbReference type="ARBA" id="ARBA00023004"/>
    </source>
</evidence>
<evidence type="ECO:0000256" key="10">
    <source>
        <dbReference type="ARBA" id="ARBA00023002"/>
    </source>
</evidence>
<keyword evidence="13 17" id="KW-0472">Membrane</keyword>
<gene>
    <name evidence="19" type="primary">LOC126912503</name>
</gene>
<dbReference type="CDD" id="cd11056">
    <property type="entry name" value="CYP6-like"/>
    <property type="match status" value="1"/>
</dbReference>
<dbReference type="PANTHER" id="PTHR24292">
    <property type="entry name" value="CYTOCHROME P450"/>
    <property type="match status" value="1"/>
</dbReference>
<keyword evidence="6 15" id="KW-0349">Heme</keyword>
<evidence type="ECO:0000256" key="17">
    <source>
        <dbReference type="SAM" id="Phobius"/>
    </source>
</evidence>
<dbReference type="GO" id="GO:0005789">
    <property type="term" value="C:endoplasmic reticulum membrane"/>
    <property type="evidence" value="ECO:0007669"/>
    <property type="project" value="UniProtKB-SubCell"/>
</dbReference>
<name>A0A9R0E7S0_SPOFR</name>
<dbReference type="PROSITE" id="PS00086">
    <property type="entry name" value="CYTOCHROME_P450"/>
    <property type="match status" value="1"/>
</dbReference>
<evidence type="ECO:0000313" key="19">
    <source>
        <dbReference type="RefSeq" id="XP_050560892.1"/>
    </source>
</evidence>
<evidence type="ECO:0000256" key="5">
    <source>
        <dbReference type="ARBA" id="ARBA00012109"/>
    </source>
</evidence>
<evidence type="ECO:0000256" key="2">
    <source>
        <dbReference type="ARBA" id="ARBA00004174"/>
    </source>
</evidence>
<keyword evidence="17" id="KW-0812">Transmembrane</keyword>
<dbReference type="OrthoDB" id="2789670at2759"/>
<dbReference type="GeneID" id="126912503"/>
<evidence type="ECO:0000256" key="1">
    <source>
        <dbReference type="ARBA" id="ARBA00001971"/>
    </source>
</evidence>
<feature type="binding site" description="axial binding residue" evidence="15">
    <location>
        <position position="543"/>
    </location>
    <ligand>
        <name>heme</name>
        <dbReference type="ChEBI" id="CHEBI:30413"/>
    </ligand>
    <ligandPart>
        <name>Fe</name>
        <dbReference type="ChEBI" id="CHEBI:18248"/>
    </ligandPart>
</feature>
<accession>A0A9R0E7S0</accession>